<feature type="region of interest" description="Disordered" evidence="2">
    <location>
        <begin position="460"/>
        <end position="504"/>
    </location>
</feature>
<keyword evidence="4" id="KW-1185">Reference proteome</keyword>
<feature type="region of interest" description="Disordered" evidence="2">
    <location>
        <begin position="244"/>
        <end position="267"/>
    </location>
</feature>
<name>A0AAV7GD07_DENCH</name>
<evidence type="ECO:0000256" key="1">
    <source>
        <dbReference type="SAM" id="Coils"/>
    </source>
</evidence>
<comment type="caution">
    <text evidence="3">The sequence shown here is derived from an EMBL/GenBank/DDBJ whole genome shotgun (WGS) entry which is preliminary data.</text>
</comment>
<keyword evidence="1" id="KW-0175">Coiled coil</keyword>
<sequence length="504" mass="57734">MGDPAKNPTEDRPAPQSEISKKIQKASKADDVISTIIEDSFISFRKKFHFPNDLVMKVPVRTNRACFPPPGYVTVYEFSLREGLRFPPSSELIDILTICGVCLSQFSYRAMSIVMGLIVLFRDRGVVLSSECLSRMGRLFSDAQGRISFRSKWLDIRTRDPSKGWISNFFYVQNDCGKLKELHVTFHIGAEDLLRILKLPDLDALHYEVRYLSRYIDEEYLFKVGLSTQAGRSHAQMLKKSARVPEVVPQKNHSKRPGSEEGLQAPRKKMSDEILTVEYISDILLSQYSDFKLEMTKTLNDWNKEFVKIKYLQGEYKKKYDSKVKEMKVVEDQLEGCRAELVNKVTSVSSQNERMDRLYIELVEAQATIKQQEKTQQVLEAENERLQSVLSEKEAQQLPSVVIEEFKKSYAFKIIIEDHIQEARSHIYDMKVKALEVEYAKDGFIRGFMKGVRTVHRKTGAEIEGLTPSQASSDASSDSGGEELESELQRAFALEEDEDDVEIL</sequence>
<evidence type="ECO:0000313" key="4">
    <source>
        <dbReference type="Proteomes" id="UP000775213"/>
    </source>
</evidence>
<dbReference type="Proteomes" id="UP000775213">
    <property type="component" value="Unassembled WGS sequence"/>
</dbReference>
<evidence type="ECO:0000256" key="2">
    <source>
        <dbReference type="SAM" id="MobiDB-lite"/>
    </source>
</evidence>
<evidence type="ECO:0000313" key="3">
    <source>
        <dbReference type="EMBL" id="KAH0459659.1"/>
    </source>
</evidence>
<reference evidence="3 4" key="1">
    <citation type="journal article" date="2021" name="Hortic Res">
        <title>Chromosome-scale assembly of the Dendrobium chrysotoxum genome enhances the understanding of orchid evolution.</title>
        <authorList>
            <person name="Zhang Y."/>
            <person name="Zhang G.Q."/>
            <person name="Zhang D."/>
            <person name="Liu X.D."/>
            <person name="Xu X.Y."/>
            <person name="Sun W.H."/>
            <person name="Yu X."/>
            <person name="Zhu X."/>
            <person name="Wang Z.W."/>
            <person name="Zhao X."/>
            <person name="Zhong W.Y."/>
            <person name="Chen H."/>
            <person name="Yin W.L."/>
            <person name="Huang T."/>
            <person name="Niu S.C."/>
            <person name="Liu Z.J."/>
        </authorList>
    </citation>
    <scope>NUCLEOTIDE SEQUENCE [LARGE SCALE GENOMIC DNA]</scope>
    <source>
        <strain evidence="3">Lindl</strain>
    </source>
</reference>
<feature type="compositionally biased region" description="Low complexity" evidence="2">
    <location>
        <begin position="469"/>
        <end position="479"/>
    </location>
</feature>
<feature type="coiled-coil region" evidence="1">
    <location>
        <begin position="355"/>
        <end position="396"/>
    </location>
</feature>
<protein>
    <submittedName>
        <fullName evidence="3">Uncharacterized protein</fullName>
    </submittedName>
</protein>
<dbReference type="EMBL" id="JAGFBR010000011">
    <property type="protein sequence ID" value="KAH0459659.1"/>
    <property type="molecule type" value="Genomic_DNA"/>
</dbReference>
<feature type="compositionally biased region" description="Acidic residues" evidence="2">
    <location>
        <begin position="494"/>
        <end position="504"/>
    </location>
</feature>
<organism evidence="3 4">
    <name type="scientific">Dendrobium chrysotoxum</name>
    <name type="common">Orchid</name>
    <dbReference type="NCBI Taxonomy" id="161865"/>
    <lineage>
        <taxon>Eukaryota</taxon>
        <taxon>Viridiplantae</taxon>
        <taxon>Streptophyta</taxon>
        <taxon>Embryophyta</taxon>
        <taxon>Tracheophyta</taxon>
        <taxon>Spermatophyta</taxon>
        <taxon>Magnoliopsida</taxon>
        <taxon>Liliopsida</taxon>
        <taxon>Asparagales</taxon>
        <taxon>Orchidaceae</taxon>
        <taxon>Epidendroideae</taxon>
        <taxon>Malaxideae</taxon>
        <taxon>Dendrobiinae</taxon>
        <taxon>Dendrobium</taxon>
    </lineage>
</organism>
<accession>A0AAV7GD07</accession>
<gene>
    <name evidence="3" type="ORF">IEQ34_012473</name>
</gene>
<dbReference type="AlphaFoldDB" id="A0AAV7GD07"/>
<proteinExistence type="predicted"/>